<dbReference type="GO" id="GO:0015074">
    <property type="term" value="P:DNA integration"/>
    <property type="evidence" value="ECO:0007669"/>
    <property type="project" value="InterPro"/>
</dbReference>
<dbReference type="GO" id="GO:0003676">
    <property type="term" value="F:nucleic acid binding"/>
    <property type="evidence" value="ECO:0007669"/>
    <property type="project" value="InterPro"/>
</dbReference>
<evidence type="ECO:0000256" key="3">
    <source>
        <dbReference type="ARBA" id="ARBA00022695"/>
    </source>
</evidence>
<comment type="caution">
    <text evidence="9">The sequence shown here is derived from an EMBL/GenBank/DDBJ whole genome shotgun (WGS) entry which is preliminary data.</text>
</comment>
<accession>A0A4Y2LHG0</accession>
<dbReference type="GO" id="GO:0003964">
    <property type="term" value="F:RNA-directed DNA polymerase activity"/>
    <property type="evidence" value="ECO:0007669"/>
    <property type="project" value="UniProtKB-KW"/>
</dbReference>
<dbReference type="Gene3D" id="3.30.420.10">
    <property type="entry name" value="Ribonuclease H-like superfamily/Ribonuclease H"/>
    <property type="match status" value="1"/>
</dbReference>
<dbReference type="EMBL" id="BGPR01005750">
    <property type="protein sequence ID" value="GBN13026.1"/>
    <property type="molecule type" value="Genomic_DNA"/>
</dbReference>
<dbReference type="Gene3D" id="1.10.340.70">
    <property type="match status" value="1"/>
</dbReference>
<evidence type="ECO:0000256" key="2">
    <source>
        <dbReference type="ARBA" id="ARBA00022679"/>
    </source>
</evidence>
<dbReference type="Pfam" id="PF17921">
    <property type="entry name" value="Integrase_H2C2"/>
    <property type="match status" value="1"/>
</dbReference>
<proteinExistence type="predicted"/>
<dbReference type="CDD" id="cd09274">
    <property type="entry name" value="RNase_HI_RT_Ty3"/>
    <property type="match status" value="1"/>
</dbReference>
<dbReference type="SUPFAM" id="SSF53098">
    <property type="entry name" value="Ribonuclease H-like"/>
    <property type="match status" value="1"/>
</dbReference>
<evidence type="ECO:0000256" key="1">
    <source>
        <dbReference type="ARBA" id="ARBA00012493"/>
    </source>
</evidence>
<dbReference type="Proteomes" id="UP000499080">
    <property type="component" value="Unassembled WGS sequence"/>
</dbReference>
<reference evidence="9 10" key="1">
    <citation type="journal article" date="2019" name="Sci. Rep.">
        <title>Orb-weaving spider Araneus ventricosus genome elucidates the spidroin gene catalogue.</title>
        <authorList>
            <person name="Kono N."/>
            <person name="Nakamura H."/>
            <person name="Ohtoshi R."/>
            <person name="Moran D.A.P."/>
            <person name="Shinohara A."/>
            <person name="Yoshida Y."/>
            <person name="Fujiwara M."/>
            <person name="Mori M."/>
            <person name="Tomita M."/>
            <person name="Arakawa K."/>
        </authorList>
    </citation>
    <scope>NUCLEOTIDE SEQUENCE [LARGE SCALE GENOMIC DNA]</scope>
</reference>
<dbReference type="SUPFAM" id="SSF56672">
    <property type="entry name" value="DNA/RNA polymerases"/>
    <property type="match status" value="1"/>
</dbReference>
<dbReference type="PANTHER" id="PTHR37984:SF5">
    <property type="entry name" value="PROTEIN NYNRIN-LIKE"/>
    <property type="match status" value="1"/>
</dbReference>
<dbReference type="InterPro" id="IPR012337">
    <property type="entry name" value="RNaseH-like_sf"/>
</dbReference>
<dbReference type="PANTHER" id="PTHR37984">
    <property type="entry name" value="PROTEIN CBG26694"/>
    <property type="match status" value="1"/>
</dbReference>
<evidence type="ECO:0000256" key="7">
    <source>
        <dbReference type="ARBA" id="ARBA00022918"/>
    </source>
</evidence>
<dbReference type="FunFam" id="3.30.420.10:FF:000032">
    <property type="entry name" value="Retrovirus-related Pol polyprotein from transposon 297-like Protein"/>
    <property type="match status" value="1"/>
</dbReference>
<dbReference type="GO" id="GO:0004519">
    <property type="term" value="F:endonuclease activity"/>
    <property type="evidence" value="ECO:0007669"/>
    <property type="project" value="UniProtKB-KW"/>
</dbReference>
<evidence type="ECO:0000256" key="6">
    <source>
        <dbReference type="ARBA" id="ARBA00022801"/>
    </source>
</evidence>
<feature type="domain" description="Integrase catalytic" evidence="8">
    <location>
        <begin position="258"/>
        <end position="428"/>
    </location>
</feature>
<evidence type="ECO:0000313" key="10">
    <source>
        <dbReference type="Proteomes" id="UP000499080"/>
    </source>
</evidence>
<dbReference type="Pfam" id="PF00665">
    <property type="entry name" value="rve"/>
    <property type="match status" value="1"/>
</dbReference>
<dbReference type="GO" id="GO:0016787">
    <property type="term" value="F:hydrolase activity"/>
    <property type="evidence" value="ECO:0007669"/>
    <property type="project" value="UniProtKB-KW"/>
</dbReference>
<dbReference type="Gene3D" id="3.10.20.370">
    <property type="match status" value="1"/>
</dbReference>
<sequence length="550" mass="62927">MLAYPKHDTPLSLVTDASETAIGAVLQQHVEGGTEPLGFFSRKLNAAERKYSTYDRELLAIYSAIRFFRYFVEGRDFLVFTDHKSLTYAFKQNYEKNSPRQIRHLEFKGQFTTDLRYTSGSANLVADTFSRIAAISVPESIDFDEMAVAQDSDVELQSLLESGSGLELKQLNLPSSQRLLYCDISTGKVRPYVPETFRRKVFEMLHGLSHPGVKATTNLIKQRFVWKSVNKDVQEWCKFCSACQKSKIHWHTKSPLGLFKLPNARFNHVHIDVVGPLPESKGYNFVLTCIDRFSRWPEALPMCNQTAETVAQTLYTGWISRFGVPEILTSDRGTNFEFNLFQALSKFLGASKTRTTSFHPAANGIVERMHRQLKAALKCYTNSSWLEVLPTVLLGMRACLKEDIGAPPAEIVYGQCLRPPGEFFRNTTSSRQMLSEDTFLQRLRLYTRRLRPVPTSHHSSSTFFVHPDLRTSSHVFVRCDTVRKPLEQPYQGPFKVISHNDKFFKKSINKRQSTISIDPLNPLMYYLMSRVKVFLARVQKGFDTTGYQIR</sequence>
<keyword evidence="4" id="KW-0540">Nuclease</keyword>
<dbReference type="InterPro" id="IPR050951">
    <property type="entry name" value="Retrovirus_Pol_polyprotein"/>
</dbReference>
<dbReference type="InterPro" id="IPR036397">
    <property type="entry name" value="RNaseH_sf"/>
</dbReference>
<dbReference type="GO" id="GO:0042575">
    <property type="term" value="C:DNA polymerase complex"/>
    <property type="evidence" value="ECO:0007669"/>
    <property type="project" value="UniProtKB-ARBA"/>
</dbReference>
<evidence type="ECO:0000256" key="5">
    <source>
        <dbReference type="ARBA" id="ARBA00022759"/>
    </source>
</evidence>
<dbReference type="OrthoDB" id="6432186at2759"/>
<evidence type="ECO:0000313" key="9">
    <source>
        <dbReference type="EMBL" id="GBN13026.1"/>
    </source>
</evidence>
<dbReference type="EC" id="2.7.7.49" evidence="1"/>
<dbReference type="InterPro" id="IPR001584">
    <property type="entry name" value="Integrase_cat-core"/>
</dbReference>
<dbReference type="InterPro" id="IPR043502">
    <property type="entry name" value="DNA/RNA_pol_sf"/>
</dbReference>
<dbReference type="FunFam" id="3.10.20.370:FF:000001">
    <property type="entry name" value="Retrovirus-related Pol polyprotein from transposon 17.6-like protein"/>
    <property type="match status" value="1"/>
</dbReference>
<keyword evidence="5" id="KW-0255">Endonuclease</keyword>
<organism evidence="9 10">
    <name type="scientific">Araneus ventricosus</name>
    <name type="common">Orbweaver spider</name>
    <name type="synonym">Epeira ventricosa</name>
    <dbReference type="NCBI Taxonomy" id="182803"/>
    <lineage>
        <taxon>Eukaryota</taxon>
        <taxon>Metazoa</taxon>
        <taxon>Ecdysozoa</taxon>
        <taxon>Arthropoda</taxon>
        <taxon>Chelicerata</taxon>
        <taxon>Arachnida</taxon>
        <taxon>Araneae</taxon>
        <taxon>Araneomorphae</taxon>
        <taxon>Entelegynae</taxon>
        <taxon>Araneoidea</taxon>
        <taxon>Araneidae</taxon>
        <taxon>Araneus</taxon>
    </lineage>
</organism>
<keyword evidence="6" id="KW-0378">Hydrolase</keyword>
<dbReference type="PROSITE" id="PS50994">
    <property type="entry name" value="INTEGRASE"/>
    <property type="match status" value="1"/>
</dbReference>
<keyword evidence="10" id="KW-1185">Reference proteome</keyword>
<gene>
    <name evidence="9" type="primary">Tf2-11_40</name>
    <name evidence="9" type="ORF">AVEN_144405_1</name>
</gene>
<name>A0A4Y2LHG0_ARAVE</name>
<protein>
    <recommendedName>
        <fullName evidence="1">RNA-directed DNA polymerase</fullName>
        <ecNumber evidence="1">2.7.7.49</ecNumber>
    </recommendedName>
</protein>
<keyword evidence="3" id="KW-0548">Nucleotidyltransferase</keyword>
<dbReference type="InterPro" id="IPR041373">
    <property type="entry name" value="RT_RNaseH"/>
</dbReference>
<dbReference type="Pfam" id="PF17917">
    <property type="entry name" value="RT_RNaseH"/>
    <property type="match status" value="1"/>
</dbReference>
<evidence type="ECO:0000256" key="4">
    <source>
        <dbReference type="ARBA" id="ARBA00022722"/>
    </source>
</evidence>
<keyword evidence="2" id="KW-0808">Transferase</keyword>
<dbReference type="InterPro" id="IPR041588">
    <property type="entry name" value="Integrase_H2C2"/>
</dbReference>
<dbReference type="AlphaFoldDB" id="A0A4Y2LHG0"/>
<evidence type="ECO:0000259" key="8">
    <source>
        <dbReference type="PROSITE" id="PS50994"/>
    </source>
</evidence>
<keyword evidence="7" id="KW-0695">RNA-directed DNA polymerase</keyword>